<evidence type="ECO:0000313" key="3">
    <source>
        <dbReference type="Proteomes" id="UP000529637"/>
    </source>
</evidence>
<reference evidence="2 3" key="1">
    <citation type="submission" date="2020-06" db="EMBL/GenBank/DDBJ databases">
        <title>Schlegella sp. ID0723 isolated from air conditioner.</title>
        <authorList>
            <person name="Kim D.Y."/>
            <person name="Kim D.-U."/>
        </authorList>
    </citation>
    <scope>NUCLEOTIDE SEQUENCE [LARGE SCALE GENOMIC DNA]</scope>
    <source>
        <strain evidence="2 3">ID0723</strain>
    </source>
</reference>
<feature type="region of interest" description="Disordered" evidence="1">
    <location>
        <begin position="107"/>
        <end position="144"/>
    </location>
</feature>
<dbReference type="EMBL" id="JABWMJ010000001">
    <property type="protein sequence ID" value="NUZ04802.1"/>
    <property type="molecule type" value="Genomic_DNA"/>
</dbReference>
<organism evidence="2 3">
    <name type="scientific">Piscinibacter koreensis</name>
    <dbReference type="NCBI Taxonomy" id="2742824"/>
    <lineage>
        <taxon>Bacteria</taxon>
        <taxon>Pseudomonadati</taxon>
        <taxon>Pseudomonadota</taxon>
        <taxon>Betaproteobacteria</taxon>
        <taxon>Burkholderiales</taxon>
        <taxon>Sphaerotilaceae</taxon>
        <taxon>Piscinibacter</taxon>
    </lineage>
</organism>
<feature type="compositionally biased region" description="Low complexity" evidence="1">
    <location>
        <begin position="109"/>
        <end position="118"/>
    </location>
</feature>
<gene>
    <name evidence="2" type="ORF">HQN59_03415</name>
</gene>
<dbReference type="AlphaFoldDB" id="A0A7Y6TVD1"/>
<evidence type="ECO:0000313" key="2">
    <source>
        <dbReference type="EMBL" id="NUZ04802.1"/>
    </source>
</evidence>
<comment type="caution">
    <text evidence="2">The sequence shown here is derived from an EMBL/GenBank/DDBJ whole genome shotgun (WGS) entry which is preliminary data.</text>
</comment>
<sequence>MDLKVQIEISDELADDVIKSTGMLDLASGEIRNVEYDGYDVEKLGVPAQRPDYEFTSGLLTNEGKDVEFGINVEPLSNTYSITPSELLELKVRAAKLFAGIAPSTLAEAPGSKSAAKPAAKKAARKTAGAKARPGTGDKRSSLH</sequence>
<protein>
    <submittedName>
        <fullName evidence="2">Uncharacterized protein</fullName>
    </submittedName>
</protein>
<accession>A0A7Y6TVD1</accession>
<name>A0A7Y6TVD1_9BURK</name>
<dbReference type="RefSeq" id="WP_176066033.1">
    <property type="nucleotide sequence ID" value="NZ_JABWMJ010000001.1"/>
</dbReference>
<evidence type="ECO:0000256" key="1">
    <source>
        <dbReference type="SAM" id="MobiDB-lite"/>
    </source>
</evidence>
<proteinExistence type="predicted"/>
<dbReference type="Proteomes" id="UP000529637">
    <property type="component" value="Unassembled WGS sequence"/>
</dbReference>
<keyword evidence="3" id="KW-1185">Reference proteome</keyword>